<feature type="domain" description="Ketoreductase" evidence="3">
    <location>
        <begin position="10"/>
        <end position="202"/>
    </location>
</feature>
<dbReference type="Proteomes" id="UP000217257">
    <property type="component" value="Chromosome"/>
</dbReference>
<dbReference type="RefSeq" id="WP_095989647.1">
    <property type="nucleotide sequence ID" value="NZ_CP022098.1"/>
</dbReference>
<dbReference type="SMART" id="SM00822">
    <property type="entry name" value="PKS_KR"/>
    <property type="match status" value="1"/>
</dbReference>
<dbReference type="PIRSF" id="PIRSF000126">
    <property type="entry name" value="11-beta-HSD1"/>
    <property type="match status" value="1"/>
</dbReference>
<dbReference type="AlphaFoldDB" id="A0A250JDP5"/>
<keyword evidence="2" id="KW-0560">Oxidoreductase</keyword>
<dbReference type="PANTHER" id="PTHR44196">
    <property type="entry name" value="DEHYDROGENASE/REDUCTASE SDR FAMILY MEMBER 7B"/>
    <property type="match status" value="1"/>
</dbReference>
<dbReference type="InterPro" id="IPR020904">
    <property type="entry name" value="Sc_DH/Rdtase_CS"/>
</dbReference>
<accession>A0A250JDP5</accession>
<dbReference type="SUPFAM" id="SSF51735">
    <property type="entry name" value="NAD(P)-binding Rossmann-fold domains"/>
    <property type="match status" value="1"/>
</dbReference>
<evidence type="ECO:0000313" key="4">
    <source>
        <dbReference type="EMBL" id="ATB42034.1"/>
    </source>
</evidence>
<dbReference type="Pfam" id="PF00106">
    <property type="entry name" value="adh_short"/>
    <property type="match status" value="1"/>
</dbReference>
<evidence type="ECO:0000313" key="5">
    <source>
        <dbReference type="Proteomes" id="UP000217257"/>
    </source>
</evidence>
<dbReference type="Gene3D" id="3.40.50.720">
    <property type="entry name" value="NAD(P)-binding Rossmann-like Domain"/>
    <property type="match status" value="1"/>
</dbReference>
<dbReference type="PRINTS" id="PR00081">
    <property type="entry name" value="GDHRDH"/>
</dbReference>
<sequence>MNRTIDLRSRWTLVTGASSGLGLEMARAIARDHGGNVVLVARRKERLEALCEELRTRHGVQAAFIVADLSRPEDVERVFAEATRERVLHGAILNAGVTYWGEAMKLDWDAFQALLNTNVTSMVRLSSLLLPHLIEQAGGQARGGAAGLMLISSVAAFIPVPYQAAYSGTKAFILSYGQALAQELRHSGVSVTVFAPGGISTELLENSGLSRRFKAGDLGVMTAAQCATHAVRAFVQRKELSVPGLLNQTLALAARLLPRGLLAQRTAAMYRPGH</sequence>
<evidence type="ECO:0000259" key="3">
    <source>
        <dbReference type="SMART" id="SM00822"/>
    </source>
</evidence>
<proteinExistence type="inferred from homology"/>
<dbReference type="GO" id="GO:0016020">
    <property type="term" value="C:membrane"/>
    <property type="evidence" value="ECO:0007669"/>
    <property type="project" value="TreeGrafter"/>
</dbReference>
<dbReference type="PROSITE" id="PS00061">
    <property type="entry name" value="ADH_SHORT"/>
    <property type="match status" value="1"/>
</dbReference>
<comment type="similarity">
    <text evidence="1">Belongs to the short-chain dehydrogenases/reductases (SDR) family.</text>
</comment>
<dbReference type="CDD" id="cd05233">
    <property type="entry name" value="SDR_c"/>
    <property type="match status" value="1"/>
</dbReference>
<dbReference type="InterPro" id="IPR036291">
    <property type="entry name" value="NAD(P)-bd_dom_sf"/>
</dbReference>
<dbReference type="GO" id="GO:0016491">
    <property type="term" value="F:oxidoreductase activity"/>
    <property type="evidence" value="ECO:0007669"/>
    <property type="project" value="UniProtKB-KW"/>
</dbReference>
<evidence type="ECO:0000256" key="2">
    <source>
        <dbReference type="ARBA" id="ARBA00023002"/>
    </source>
</evidence>
<gene>
    <name evidence="4" type="ORF">CYFUS_007510</name>
</gene>
<organism evidence="4 5">
    <name type="scientific">Cystobacter fuscus</name>
    <dbReference type="NCBI Taxonomy" id="43"/>
    <lineage>
        <taxon>Bacteria</taxon>
        <taxon>Pseudomonadati</taxon>
        <taxon>Myxococcota</taxon>
        <taxon>Myxococcia</taxon>
        <taxon>Myxococcales</taxon>
        <taxon>Cystobacterineae</taxon>
        <taxon>Archangiaceae</taxon>
        <taxon>Cystobacter</taxon>
    </lineage>
</organism>
<dbReference type="KEGG" id="cfus:CYFUS_007510"/>
<dbReference type="InterPro" id="IPR057326">
    <property type="entry name" value="KR_dom"/>
</dbReference>
<dbReference type="EMBL" id="CP022098">
    <property type="protein sequence ID" value="ATB42034.1"/>
    <property type="molecule type" value="Genomic_DNA"/>
</dbReference>
<reference evidence="4 5" key="1">
    <citation type="submission" date="2017-06" db="EMBL/GenBank/DDBJ databases">
        <title>Sequencing and comparative analysis of myxobacterial genomes.</title>
        <authorList>
            <person name="Rupp O."/>
            <person name="Goesmann A."/>
            <person name="Sogaard-Andersen L."/>
        </authorList>
    </citation>
    <scope>NUCLEOTIDE SEQUENCE [LARGE SCALE GENOMIC DNA]</scope>
    <source>
        <strain evidence="4 5">DSM 52655</strain>
    </source>
</reference>
<evidence type="ECO:0000256" key="1">
    <source>
        <dbReference type="ARBA" id="ARBA00006484"/>
    </source>
</evidence>
<dbReference type="PANTHER" id="PTHR44196:SF2">
    <property type="entry name" value="SHORT-CHAIN DEHYDROGENASE-RELATED"/>
    <property type="match status" value="1"/>
</dbReference>
<protein>
    <submittedName>
        <fullName evidence="4">SDR family oxidoreductase</fullName>
    </submittedName>
</protein>
<dbReference type="InterPro" id="IPR002347">
    <property type="entry name" value="SDR_fam"/>
</dbReference>
<name>A0A250JDP5_9BACT</name>